<dbReference type="SUPFAM" id="SSF52540">
    <property type="entry name" value="P-loop containing nucleoside triphosphate hydrolases"/>
    <property type="match status" value="1"/>
</dbReference>
<dbReference type="GO" id="GO:0005524">
    <property type="term" value="F:ATP binding"/>
    <property type="evidence" value="ECO:0007669"/>
    <property type="project" value="UniProtKB-KW"/>
</dbReference>
<dbReference type="PROSITE" id="PS50893">
    <property type="entry name" value="ABC_TRANSPORTER_2"/>
    <property type="match status" value="1"/>
</dbReference>
<dbReference type="EMBL" id="CYZU01000097">
    <property type="protein sequence ID" value="CUP39915.1"/>
    <property type="molecule type" value="Genomic_DNA"/>
</dbReference>
<feature type="domain" description="ABC transporter" evidence="5">
    <location>
        <begin position="2"/>
        <end position="230"/>
    </location>
</feature>
<dbReference type="Gene3D" id="3.40.50.300">
    <property type="entry name" value="P-loop containing nucleotide triphosphate hydrolases"/>
    <property type="match status" value="1"/>
</dbReference>
<evidence type="ECO:0000256" key="2">
    <source>
        <dbReference type="ARBA" id="ARBA00022448"/>
    </source>
</evidence>
<proteinExistence type="inferred from homology"/>
<evidence type="ECO:0000256" key="4">
    <source>
        <dbReference type="ARBA" id="ARBA00022840"/>
    </source>
</evidence>
<gene>
    <name evidence="6" type="primary">ybhF_14</name>
    <name evidence="6" type="ORF">ERS852491_05056</name>
</gene>
<dbReference type="InterPro" id="IPR003439">
    <property type="entry name" value="ABC_transporter-like_ATP-bd"/>
</dbReference>
<dbReference type="InterPro" id="IPR017871">
    <property type="entry name" value="ABC_transporter-like_CS"/>
</dbReference>
<dbReference type="STRING" id="39482.ERS852491_05056"/>
<evidence type="ECO:0000259" key="5">
    <source>
        <dbReference type="PROSITE" id="PS50893"/>
    </source>
</evidence>
<dbReference type="RefSeq" id="WP_050638933.1">
    <property type="nucleotide sequence ID" value="NZ_CABKUE010000004.1"/>
</dbReference>
<dbReference type="PROSITE" id="PS00211">
    <property type="entry name" value="ABC_TRANSPORTER_1"/>
    <property type="match status" value="1"/>
</dbReference>
<dbReference type="SMART" id="SM00382">
    <property type="entry name" value="AAA"/>
    <property type="match status" value="1"/>
</dbReference>
<dbReference type="Proteomes" id="UP000095544">
    <property type="component" value="Unassembled WGS sequence"/>
</dbReference>
<accession>A0A174N1E1</accession>
<dbReference type="PANTHER" id="PTHR43335">
    <property type="entry name" value="ABC TRANSPORTER, ATP-BINDING PROTEIN"/>
    <property type="match status" value="1"/>
</dbReference>
<dbReference type="InterPro" id="IPR003593">
    <property type="entry name" value="AAA+_ATPase"/>
</dbReference>
<protein>
    <submittedName>
        <fullName evidence="6">Uncharacterized ABC transporter ATP-binding protein YbhF</fullName>
    </submittedName>
</protein>
<dbReference type="Pfam" id="PF00005">
    <property type="entry name" value="ABC_tran"/>
    <property type="match status" value="1"/>
</dbReference>
<dbReference type="InterPro" id="IPR027417">
    <property type="entry name" value="P-loop_NTPase"/>
</dbReference>
<sequence>MLQINHVTKKYQNFTALKDINLELHPGIYGLLAPNGAGKTTLMKLLVTLLFPTEGTILWEGREIQKLDEAYREKIGFLPQKFGYYRDYTPERYLEYIGILKGIDRKILRREIPRLLDTVGLAEVSKRKMKKFSGGMIQRVGIAQALLGNPEILILDEPTAGLDPKERVRFRKILSSLSRDKIVMISTHIVSDVEFIANHIIMLKEKQVYANDTTEHLCTMLDGKVFEAEIREEQLHLWEEQYQILSQRQEGRHFVVRFIAEQGNPQWKKCEAGLEDVFLYTYKE</sequence>
<organism evidence="6 7">
    <name type="scientific">Faecalicatena contorta</name>
    <dbReference type="NCBI Taxonomy" id="39482"/>
    <lineage>
        <taxon>Bacteria</taxon>
        <taxon>Bacillati</taxon>
        <taxon>Bacillota</taxon>
        <taxon>Clostridia</taxon>
        <taxon>Lachnospirales</taxon>
        <taxon>Lachnospiraceae</taxon>
        <taxon>Faecalicatena</taxon>
    </lineage>
</organism>
<reference evidence="6 7" key="1">
    <citation type="submission" date="2015-09" db="EMBL/GenBank/DDBJ databases">
        <authorList>
            <consortium name="Pathogen Informatics"/>
        </authorList>
    </citation>
    <scope>NUCLEOTIDE SEQUENCE [LARGE SCALE GENOMIC DNA]</scope>
    <source>
        <strain evidence="6 7">2789STDY5834876</strain>
    </source>
</reference>
<keyword evidence="2" id="KW-0813">Transport</keyword>
<dbReference type="OrthoDB" id="9775135at2"/>
<evidence type="ECO:0000256" key="1">
    <source>
        <dbReference type="ARBA" id="ARBA00005417"/>
    </source>
</evidence>
<keyword evidence="4 6" id="KW-0067">ATP-binding</keyword>
<comment type="similarity">
    <text evidence="1">Belongs to the ABC transporter superfamily.</text>
</comment>
<evidence type="ECO:0000256" key="3">
    <source>
        <dbReference type="ARBA" id="ARBA00022741"/>
    </source>
</evidence>
<dbReference type="AlphaFoldDB" id="A0A174N1E1"/>
<dbReference type="PANTHER" id="PTHR43335:SF2">
    <property type="entry name" value="ABC TRANSPORTER, ATP-BINDING PROTEIN"/>
    <property type="match status" value="1"/>
</dbReference>
<evidence type="ECO:0000313" key="6">
    <source>
        <dbReference type="EMBL" id="CUP39915.1"/>
    </source>
</evidence>
<dbReference type="CDD" id="cd03264">
    <property type="entry name" value="ABC_drug_resistance_like"/>
    <property type="match status" value="1"/>
</dbReference>
<dbReference type="GO" id="GO:0016887">
    <property type="term" value="F:ATP hydrolysis activity"/>
    <property type="evidence" value="ECO:0007669"/>
    <property type="project" value="InterPro"/>
</dbReference>
<evidence type="ECO:0000313" key="7">
    <source>
        <dbReference type="Proteomes" id="UP000095544"/>
    </source>
</evidence>
<name>A0A174N1E1_9FIRM</name>
<keyword evidence="3" id="KW-0547">Nucleotide-binding</keyword>